<evidence type="ECO:0000313" key="1">
    <source>
        <dbReference type="EMBL" id="EMS48514.1"/>
    </source>
</evidence>
<organism evidence="1">
    <name type="scientific">Triticum urartu</name>
    <name type="common">Red wild einkorn</name>
    <name type="synonym">Crithodium urartu</name>
    <dbReference type="NCBI Taxonomy" id="4572"/>
    <lineage>
        <taxon>Eukaryota</taxon>
        <taxon>Viridiplantae</taxon>
        <taxon>Streptophyta</taxon>
        <taxon>Embryophyta</taxon>
        <taxon>Tracheophyta</taxon>
        <taxon>Spermatophyta</taxon>
        <taxon>Magnoliopsida</taxon>
        <taxon>Liliopsida</taxon>
        <taxon>Poales</taxon>
        <taxon>Poaceae</taxon>
        <taxon>BOP clade</taxon>
        <taxon>Pooideae</taxon>
        <taxon>Triticodae</taxon>
        <taxon>Triticeae</taxon>
        <taxon>Triticinae</taxon>
        <taxon>Triticum</taxon>
    </lineage>
</organism>
<reference evidence="1" key="1">
    <citation type="journal article" date="2013" name="Nature">
        <title>Draft genome of the wheat A-genome progenitor Triticum urartu.</title>
        <authorList>
            <person name="Ling H.Q."/>
            <person name="Zhao S."/>
            <person name="Liu D."/>
            <person name="Wang J."/>
            <person name="Sun H."/>
            <person name="Zhang C."/>
            <person name="Fan H."/>
            <person name="Li D."/>
            <person name="Dong L."/>
            <person name="Tao Y."/>
            <person name="Gao C."/>
            <person name="Wu H."/>
            <person name="Li Y."/>
            <person name="Cui Y."/>
            <person name="Guo X."/>
            <person name="Zheng S."/>
            <person name="Wang B."/>
            <person name="Yu K."/>
            <person name="Liang Q."/>
            <person name="Yang W."/>
            <person name="Lou X."/>
            <person name="Chen J."/>
            <person name="Feng M."/>
            <person name="Jian J."/>
            <person name="Zhang X."/>
            <person name="Luo G."/>
            <person name="Jiang Y."/>
            <person name="Liu J."/>
            <person name="Wang Z."/>
            <person name="Sha Y."/>
            <person name="Zhang B."/>
            <person name="Wu H."/>
            <person name="Tang D."/>
            <person name="Shen Q."/>
            <person name="Xue P."/>
            <person name="Zou S."/>
            <person name="Wang X."/>
            <person name="Liu X."/>
            <person name="Wang F."/>
            <person name="Yang Y."/>
            <person name="An X."/>
            <person name="Dong Z."/>
            <person name="Zhang K."/>
            <person name="Zhang X."/>
            <person name="Luo M.C."/>
            <person name="Dvorak J."/>
            <person name="Tong Y."/>
            <person name="Wang J."/>
            <person name="Yang H."/>
            <person name="Li Z."/>
            <person name="Wang D."/>
            <person name="Zhang A."/>
            <person name="Wang J."/>
        </authorList>
    </citation>
    <scope>NUCLEOTIDE SEQUENCE</scope>
</reference>
<name>M7ZK95_TRIUA</name>
<proteinExistence type="predicted"/>
<dbReference type="AlphaFoldDB" id="M7ZK95"/>
<dbReference type="EMBL" id="KD250722">
    <property type="protein sequence ID" value="EMS48514.1"/>
    <property type="molecule type" value="Genomic_DNA"/>
</dbReference>
<sequence>MTEFHAADLAHYEYEGQRVPTVLYGCSKLDKATIIVSKGSKGLTHMVYLSLDDGGSDEVVEEVGSHMSHHGHLRTVYMSGFRCYNDQDHGAGILEMHLSVSTSYVSADLQFDLVVGLVRQFFYDLLVRQCVLVYDLWYCFTKLIHMLSMSTTPSLPFIIKFPRRGWWRKSSQNQNSYKIHKIHIEIPMNKGVLPATSFLPATYCSWSMLPSSSRPGQTFSRIITMGNIPNIALPSELLLGLHILRMLTCDPRHHRLVALAGVARCSGGVGRRGTVPGRSLLCCHAMIGDIFRYIAGEDEEEHADELPDKEPAFLPVERPHHAPACTVLPPQVAPGGPAPVRALMRSFNQQNGGRRR</sequence>
<accession>M7ZK95</accession>
<protein>
    <submittedName>
        <fullName evidence="1">Uncharacterized protein</fullName>
    </submittedName>
</protein>
<gene>
    <name evidence="1" type="ORF">TRIUR3_06169</name>
</gene>